<dbReference type="InterPro" id="IPR042326">
    <property type="entry name" value="Ctk3"/>
</dbReference>
<evidence type="ECO:0000259" key="1">
    <source>
        <dbReference type="PROSITE" id="PS51391"/>
    </source>
</evidence>
<dbReference type="GO" id="GO:0032786">
    <property type="term" value="P:positive regulation of DNA-templated transcription, elongation"/>
    <property type="evidence" value="ECO:0007669"/>
    <property type="project" value="InterPro"/>
</dbReference>
<proteinExistence type="predicted"/>
<name>A0A9W8CHX6_9FUNG</name>
<sequence length="226" mass="25656">MDEIDPFEARLLFGNQLDNLTGAQPTIERVSGFAIKHAGMADNLLDCILEKLDKPQVPPRINLLFVIDAILLSDHRTGATTWTDLIKREAVSIIKAVIPENSGGDANVPQVRKVVSGWKRRGIFDAGIVDTVETLLANRAGGSVGASDMGMKHQEIIKRIEEDRERHKRQKEEFWIRPADETPEEELSAYWETTSDLNEADWQEIANENQEYQQERRLIDVIQRQV</sequence>
<dbReference type="EMBL" id="JANBOH010000155">
    <property type="protein sequence ID" value="KAJ1644591.1"/>
    <property type="molecule type" value="Genomic_DNA"/>
</dbReference>
<dbReference type="GO" id="GO:0045943">
    <property type="term" value="P:positive regulation of transcription by RNA polymerase I"/>
    <property type="evidence" value="ECO:0007669"/>
    <property type="project" value="TreeGrafter"/>
</dbReference>
<evidence type="ECO:0000313" key="3">
    <source>
        <dbReference type="Proteomes" id="UP001145021"/>
    </source>
</evidence>
<evidence type="ECO:0000313" key="2">
    <source>
        <dbReference type="EMBL" id="KAJ1644591.1"/>
    </source>
</evidence>
<dbReference type="Proteomes" id="UP001145021">
    <property type="component" value="Unassembled WGS sequence"/>
</dbReference>
<dbReference type="SMART" id="SM00582">
    <property type="entry name" value="RPR"/>
    <property type="match status" value="1"/>
</dbReference>
<dbReference type="PANTHER" id="PTHR28291:SF1">
    <property type="entry name" value="CTD KINASE SUBUNIT GAMMA"/>
    <property type="match status" value="1"/>
</dbReference>
<reference evidence="2" key="1">
    <citation type="submission" date="2022-07" db="EMBL/GenBank/DDBJ databases">
        <title>Phylogenomic reconstructions and comparative analyses of Kickxellomycotina fungi.</title>
        <authorList>
            <person name="Reynolds N.K."/>
            <person name="Stajich J.E."/>
            <person name="Barry K."/>
            <person name="Grigoriev I.V."/>
            <person name="Crous P."/>
            <person name="Smith M.E."/>
        </authorList>
    </citation>
    <scope>NUCLEOTIDE SEQUENCE</scope>
    <source>
        <strain evidence="2">NBRC 105413</strain>
    </source>
</reference>
<comment type="caution">
    <text evidence="2">The sequence shown here is derived from an EMBL/GenBank/DDBJ whole genome shotgun (WGS) entry which is preliminary data.</text>
</comment>
<feature type="domain" description="CID" evidence="1">
    <location>
        <begin position="5"/>
        <end position="140"/>
    </location>
</feature>
<dbReference type="InterPro" id="IPR008942">
    <property type="entry name" value="ENTH_VHS"/>
</dbReference>
<dbReference type="Pfam" id="PF12243">
    <property type="entry name" value="CTK3"/>
    <property type="match status" value="1"/>
</dbReference>
<gene>
    <name evidence="2" type="ORF">LPJ64_003758</name>
</gene>
<dbReference type="InterPro" id="IPR024638">
    <property type="entry name" value="Ctk3_N"/>
</dbReference>
<dbReference type="GO" id="GO:0070692">
    <property type="term" value="C:CTDK-1 complex"/>
    <property type="evidence" value="ECO:0007669"/>
    <property type="project" value="InterPro"/>
</dbReference>
<dbReference type="Pfam" id="PF12350">
    <property type="entry name" value="CTK3_C"/>
    <property type="match status" value="1"/>
</dbReference>
<accession>A0A9W8CHX6</accession>
<organism evidence="2 3">
    <name type="scientific">Coemansia asiatica</name>
    <dbReference type="NCBI Taxonomy" id="1052880"/>
    <lineage>
        <taxon>Eukaryota</taxon>
        <taxon>Fungi</taxon>
        <taxon>Fungi incertae sedis</taxon>
        <taxon>Zoopagomycota</taxon>
        <taxon>Kickxellomycotina</taxon>
        <taxon>Kickxellomycetes</taxon>
        <taxon>Kickxellales</taxon>
        <taxon>Kickxellaceae</taxon>
        <taxon>Coemansia</taxon>
    </lineage>
</organism>
<dbReference type="InterPro" id="IPR024637">
    <property type="entry name" value="Ctk3_C"/>
</dbReference>
<keyword evidence="3" id="KW-1185">Reference proteome</keyword>
<dbReference type="Gene3D" id="1.25.40.90">
    <property type="match status" value="1"/>
</dbReference>
<dbReference type="PANTHER" id="PTHR28291">
    <property type="entry name" value="CTD KINASE SUBUNIT GAMMA"/>
    <property type="match status" value="1"/>
</dbReference>
<dbReference type="AlphaFoldDB" id="A0A9W8CHX6"/>
<protein>
    <recommendedName>
        <fullName evidence="1">CID domain-containing protein</fullName>
    </recommendedName>
</protein>
<dbReference type="PROSITE" id="PS51391">
    <property type="entry name" value="CID"/>
    <property type="match status" value="1"/>
</dbReference>
<dbReference type="InterPro" id="IPR006569">
    <property type="entry name" value="CID_dom"/>
</dbReference>